<keyword evidence="3" id="KW-1185">Reference proteome</keyword>
<evidence type="ECO:0000313" key="3">
    <source>
        <dbReference type="Proteomes" id="UP000807504"/>
    </source>
</evidence>
<accession>A0A8T0EKV1</accession>
<keyword evidence="1" id="KW-0472">Membrane</keyword>
<dbReference type="Proteomes" id="UP000807504">
    <property type="component" value="Unassembled WGS sequence"/>
</dbReference>
<evidence type="ECO:0000256" key="1">
    <source>
        <dbReference type="SAM" id="Phobius"/>
    </source>
</evidence>
<proteinExistence type="predicted"/>
<feature type="transmembrane region" description="Helical" evidence="1">
    <location>
        <begin position="66"/>
        <end position="88"/>
    </location>
</feature>
<feature type="transmembrane region" description="Helical" evidence="1">
    <location>
        <begin position="223"/>
        <end position="244"/>
    </location>
</feature>
<feature type="transmembrane region" description="Helical" evidence="1">
    <location>
        <begin position="302"/>
        <end position="320"/>
    </location>
</feature>
<sequence>MTVPMYTSSSEAKEVTLGFAVAAVFPLLLQHGINFKKHLMEHILDQYHRIDVLLMNHVTIKSTRKINLAITSILLTVLLAAFFSALTLPRSSALIRYYSFFTEFKDEVIEFVTPFCTMQLVFAYQYTYPCIIAVTCGVLYYEFGDFLLQFHFKNLDDPAALSDRNKILSIAKIHALLFEVAHEVRDATSVICFLLLCFQTTTLYCSLAMFLLMKKEDFTIPQIIESCLVVTLIPASIIGVVYGASRISHVCQKIEMSLLLTRDKLSRQCVSNQDSIRFLDLMITKKLPRMTAFGLGELTPNFVLSMFGSLFTYSLLVLNLQK</sequence>
<evidence type="ECO:0008006" key="4">
    <source>
        <dbReference type="Google" id="ProtNLM"/>
    </source>
</evidence>
<feature type="transmembrane region" description="Helical" evidence="1">
    <location>
        <begin position="187"/>
        <end position="211"/>
    </location>
</feature>
<reference evidence="2" key="1">
    <citation type="journal article" date="2020" name="bioRxiv">
        <title>Chromosome-level reference genome of the European wasp spider Argiope bruennichi: a resource for studies on range expansion and evolutionary adaptation.</title>
        <authorList>
            <person name="Sheffer M.M."/>
            <person name="Hoppe A."/>
            <person name="Krehenwinkel H."/>
            <person name="Uhl G."/>
            <person name="Kuss A.W."/>
            <person name="Jensen L."/>
            <person name="Jensen C."/>
            <person name="Gillespie R.G."/>
            <person name="Hoff K.J."/>
            <person name="Prost S."/>
        </authorList>
    </citation>
    <scope>NUCLEOTIDE SEQUENCE</scope>
</reference>
<feature type="transmembrane region" description="Helical" evidence="1">
    <location>
        <begin position="15"/>
        <end position="33"/>
    </location>
</feature>
<evidence type="ECO:0000313" key="2">
    <source>
        <dbReference type="EMBL" id="KAF8774612.1"/>
    </source>
</evidence>
<keyword evidence="1" id="KW-0812">Transmembrane</keyword>
<keyword evidence="1" id="KW-1133">Transmembrane helix</keyword>
<name>A0A8T0EKV1_ARGBR</name>
<reference evidence="2" key="2">
    <citation type="submission" date="2020-06" db="EMBL/GenBank/DDBJ databases">
        <authorList>
            <person name="Sheffer M."/>
        </authorList>
    </citation>
    <scope>NUCLEOTIDE SEQUENCE</scope>
</reference>
<protein>
    <recommendedName>
        <fullName evidence="4">Gustatory receptor</fullName>
    </recommendedName>
</protein>
<comment type="caution">
    <text evidence="2">The sequence shown here is derived from an EMBL/GenBank/DDBJ whole genome shotgun (WGS) entry which is preliminary data.</text>
</comment>
<organism evidence="2 3">
    <name type="scientific">Argiope bruennichi</name>
    <name type="common">Wasp spider</name>
    <name type="synonym">Aranea bruennichi</name>
    <dbReference type="NCBI Taxonomy" id="94029"/>
    <lineage>
        <taxon>Eukaryota</taxon>
        <taxon>Metazoa</taxon>
        <taxon>Ecdysozoa</taxon>
        <taxon>Arthropoda</taxon>
        <taxon>Chelicerata</taxon>
        <taxon>Arachnida</taxon>
        <taxon>Araneae</taxon>
        <taxon>Araneomorphae</taxon>
        <taxon>Entelegynae</taxon>
        <taxon>Araneoidea</taxon>
        <taxon>Araneidae</taxon>
        <taxon>Argiope</taxon>
    </lineage>
</organism>
<dbReference type="AlphaFoldDB" id="A0A8T0EKV1"/>
<dbReference type="EMBL" id="JABXBU010002227">
    <property type="protein sequence ID" value="KAF8774612.1"/>
    <property type="molecule type" value="Genomic_DNA"/>
</dbReference>
<gene>
    <name evidence="2" type="ORF">HNY73_017144</name>
</gene>